<dbReference type="PATRIC" id="fig|1855411.3.peg.84"/>
<reference evidence="2 3" key="1">
    <citation type="submission" date="2016-06" db="EMBL/GenBank/DDBJ databases">
        <title>Discovery of anaerobic lithoheterotrophic haloarchaeon capable of sulfur respiration by hydrogen and formate.</title>
        <authorList>
            <person name="Sorokin D.Y."/>
            <person name="Kublanov I.V."/>
            <person name="Roman P."/>
            <person name="Sinninghe Damste J.S."/>
            <person name="Golyshin P.N."/>
            <person name="Rojo D."/>
            <person name="Ciordia S."/>
            <person name="Mena Md.C."/>
            <person name="Ferrer M."/>
            <person name="Smedile F."/>
            <person name="Messina E."/>
            <person name="La Cono V."/>
            <person name="Yakimov M.M."/>
        </authorList>
    </citation>
    <scope>NUCLEOTIDE SEQUENCE [LARGE SCALE GENOMIC DNA]</scope>
    <source>
        <strain evidence="2 3">HTSR1</strain>
    </source>
</reference>
<evidence type="ECO:0000313" key="2">
    <source>
        <dbReference type="EMBL" id="AOW79294.1"/>
    </source>
</evidence>
<organism evidence="2 3">
    <name type="scientific">Halodesulfurarchaeum formicicum</name>
    <dbReference type="NCBI Taxonomy" id="1873524"/>
    <lineage>
        <taxon>Archaea</taxon>
        <taxon>Methanobacteriati</taxon>
        <taxon>Methanobacteriota</taxon>
        <taxon>Stenosarchaea group</taxon>
        <taxon>Halobacteria</taxon>
        <taxon>Halobacteriales</taxon>
        <taxon>Halobacteriaceae</taxon>
        <taxon>Halodesulfurarchaeum</taxon>
    </lineage>
</organism>
<dbReference type="Proteomes" id="UP000185608">
    <property type="component" value="Chromosome"/>
</dbReference>
<dbReference type="EMBL" id="CP016070">
    <property type="protein sequence ID" value="AOW79294.1"/>
    <property type="molecule type" value="Genomic_DNA"/>
</dbReference>
<feature type="coiled-coil region" evidence="1">
    <location>
        <begin position="8"/>
        <end position="50"/>
    </location>
</feature>
<evidence type="ECO:0000313" key="3">
    <source>
        <dbReference type="Proteomes" id="UP000185608"/>
    </source>
</evidence>
<dbReference type="AlphaFoldDB" id="A0A1D8S1Q9"/>
<name>A0A1D8S1Q9_9EURY</name>
<evidence type="ECO:0000256" key="1">
    <source>
        <dbReference type="SAM" id="Coils"/>
    </source>
</evidence>
<dbReference type="STRING" id="1873524.HSR6_0083"/>
<sequence length="370" mass="41743">MPDPVADLKAAREALAQAEAQVAEIGESRLRRLESAHEEFTTLLSTYEDRATGSGDFQAFVEFQDELAHFLDDYPEDLPERETFEAIDETLQKRRLTDADFEWARDRLGPVEDLLDRLTERHEAEQRVHTLAGEIRTAIRETRARIDRLETVKRLGTADLDAPVEALRDPIERYNESVRAAIQRARSEMPARQVLSILETAERFPLLSVPAPPPELRSYLESAAVGTETIPTLLEYADYSQSKLAHYVDAPATFARVVGGNRTYLDTLDATPFEIEWPPPAADHLRFRGRELVSVLNRLDARDSIAALRDVLDLARGDRARYASLRKTARARTELTEAERRQVADGTIEAELEAARDRLAALETALDADR</sequence>
<dbReference type="Pfam" id="PF23432">
    <property type="entry name" value="DUF7118"/>
    <property type="match status" value="1"/>
</dbReference>
<protein>
    <submittedName>
        <fullName evidence="2">Uncharacterized protein</fullName>
    </submittedName>
</protein>
<dbReference type="InterPro" id="IPR055542">
    <property type="entry name" value="DUF7118"/>
</dbReference>
<dbReference type="KEGG" id="halh:HTSR_0084"/>
<gene>
    <name evidence="2" type="ORF">HTSR_0084</name>
</gene>
<proteinExistence type="predicted"/>
<accession>A0A1D8S1Q9</accession>
<keyword evidence="1" id="KW-0175">Coiled coil</keyword>